<evidence type="ECO:0000313" key="1">
    <source>
        <dbReference type="EMBL" id="KKT49803.1"/>
    </source>
</evidence>
<accession>A0A0G1HT23</accession>
<dbReference type="Proteomes" id="UP000034172">
    <property type="component" value="Unassembled WGS sequence"/>
</dbReference>
<proteinExistence type="predicted"/>
<comment type="caution">
    <text evidence="1">The sequence shown here is derived from an EMBL/GenBank/DDBJ whole genome shotgun (WGS) entry which is preliminary data.</text>
</comment>
<dbReference type="EMBL" id="LCIE01000002">
    <property type="protein sequence ID" value="KKT49803.1"/>
    <property type="molecule type" value="Genomic_DNA"/>
</dbReference>
<dbReference type="AlphaFoldDB" id="A0A0G1HT23"/>
<protein>
    <recommendedName>
        <fullName evidence="3">TIR domain-containing protein</fullName>
    </recommendedName>
</protein>
<name>A0A0G1HT23_9BACT</name>
<evidence type="ECO:0008006" key="3">
    <source>
        <dbReference type="Google" id="ProtNLM"/>
    </source>
</evidence>
<organism evidence="1 2">
    <name type="scientific">Candidatus Collierbacteria bacterium GW2011_GWC2_44_18</name>
    <dbReference type="NCBI Taxonomy" id="1618392"/>
    <lineage>
        <taxon>Bacteria</taxon>
        <taxon>Candidatus Collieribacteriota</taxon>
    </lineage>
</organism>
<sequence>MASLIILHATDASDEAEGLQTQLSGEGITAMTFSEVLLEGPLNIAELVASSAGVIFILTNGLLNDMVCLTMAKQAMKAQKGLPVIFEDITTPAWSGRPFRLMPSDMYEVEWGFFVTQIRSYISFAELCRSIDDSMVTETAEEVLSEEGIESGPEVV</sequence>
<reference evidence="1 2" key="1">
    <citation type="journal article" date="2015" name="Nature">
        <title>rRNA introns, odd ribosomes, and small enigmatic genomes across a large radiation of phyla.</title>
        <authorList>
            <person name="Brown C.T."/>
            <person name="Hug L.A."/>
            <person name="Thomas B.C."/>
            <person name="Sharon I."/>
            <person name="Castelle C.J."/>
            <person name="Singh A."/>
            <person name="Wilkins M.J."/>
            <person name="Williams K.H."/>
            <person name="Banfield J.F."/>
        </authorList>
    </citation>
    <scope>NUCLEOTIDE SEQUENCE [LARGE SCALE GENOMIC DNA]</scope>
</reference>
<evidence type="ECO:0000313" key="2">
    <source>
        <dbReference type="Proteomes" id="UP000034172"/>
    </source>
</evidence>
<gene>
    <name evidence="1" type="ORF">UW41_C0002G0079</name>
</gene>